<reference evidence="3" key="1">
    <citation type="submission" date="2021-02" db="EMBL/GenBank/DDBJ databases">
        <authorList>
            <person name="Dougan E. K."/>
            <person name="Rhodes N."/>
            <person name="Thang M."/>
            <person name="Chan C."/>
        </authorList>
    </citation>
    <scope>NUCLEOTIDE SEQUENCE</scope>
</reference>
<dbReference type="EMBL" id="CAJNDS010002475">
    <property type="protein sequence ID" value="CAE7490645.1"/>
    <property type="molecule type" value="Genomic_DNA"/>
</dbReference>
<gene>
    <name evidence="3" type="primary">Slc35f5</name>
    <name evidence="3" type="ORF">SNAT2548_LOCUS27510</name>
</gene>
<dbReference type="InterPro" id="IPR024975">
    <property type="entry name" value="NOV_C"/>
</dbReference>
<accession>A0A812SRG2</accession>
<dbReference type="OrthoDB" id="47330at2759"/>
<dbReference type="Pfam" id="PF13020">
    <property type="entry name" value="NOV_C"/>
    <property type="match status" value="1"/>
</dbReference>
<evidence type="ECO:0000259" key="2">
    <source>
        <dbReference type="Pfam" id="PF13020"/>
    </source>
</evidence>
<dbReference type="AlphaFoldDB" id="A0A812SRG2"/>
<evidence type="ECO:0000256" key="1">
    <source>
        <dbReference type="SAM" id="MobiDB-lite"/>
    </source>
</evidence>
<feature type="region of interest" description="Disordered" evidence="1">
    <location>
        <begin position="487"/>
        <end position="573"/>
    </location>
</feature>
<feature type="compositionally biased region" description="Low complexity" evidence="1">
    <location>
        <begin position="512"/>
        <end position="526"/>
    </location>
</feature>
<organism evidence="3 4">
    <name type="scientific">Symbiodinium natans</name>
    <dbReference type="NCBI Taxonomy" id="878477"/>
    <lineage>
        <taxon>Eukaryota</taxon>
        <taxon>Sar</taxon>
        <taxon>Alveolata</taxon>
        <taxon>Dinophyceae</taxon>
        <taxon>Suessiales</taxon>
        <taxon>Symbiodiniaceae</taxon>
        <taxon>Symbiodinium</taxon>
    </lineage>
</organism>
<keyword evidence="4" id="KW-1185">Reference proteome</keyword>
<dbReference type="Proteomes" id="UP000604046">
    <property type="component" value="Unassembled WGS sequence"/>
</dbReference>
<evidence type="ECO:0000313" key="4">
    <source>
        <dbReference type="Proteomes" id="UP000604046"/>
    </source>
</evidence>
<sequence length="820" mass="87061">MNVFGVQEESESKGSCSLQVRGARDSSLPVGQYYWGPYTLFPPHWTGQRFTPQHAEVQELFAKLGVPQFLPWPDFYAILASISAAADRADAGKDPVMLSAAVHVFGHLADEVDHELFESEGSYAVDGGAPVGSAAIAQETSEFAASPTLRQFLDAVKGLRCVPTAGGSWATLQEVRFLHDRQHMATWRGEALQLVAGLADAELPSWEAERLKRAFRYCGLSMPIVSRQARVLRWHRGKEAALAAGLLLAAVRWLLEDGAALRVELAEVLRSATRAVEFVEARPADDEPDQEDSAPVQLEEVVEVTKLSAEILAPGSGENSTALLLRSQQAHEDSKNFALVRTPLQMEGYVGYLQEAQEGLAQGVLVVAFAGDAAQAMTTPLAGHIVQQLVDHCLALADGGCEQTADLAPMKRKLLSRLQQAACQLQTTPPRRLESPALAVERAVRQAGYTGGGSPEDLLPPWAPTISAPAEAETEAIGARTQRWVEAGARTEEPAELPLTVPESDEEEDPEPAALGSGMAASAAKALSKRTPTDATAAPPKSSFVPGLPMAETSAEGDAAVSQSGAGLQPGTRPPGPGFGAGVAGAAGAARENRGAPRLSGGFGIGSRSAEALEKQLRGMVDSFGKEPDGDGQGRHDQDSWSLRAEVDLSAEARASLAQLAELPQDEFTELVGRLGEEAAMHALKKQGFDVIWANGVNETGLPFDLVVRPATNGRRPWPPALAALAQCAGQPKVHPLREIEAALAKLPEAAVVEVKASLADARGDVFDISPAQMAMAQRLGDRYWLALVRKLAAGAGRVQVLQDMDKGVREGRVKLLLVA</sequence>
<proteinExistence type="predicted"/>
<evidence type="ECO:0000313" key="3">
    <source>
        <dbReference type="EMBL" id="CAE7490645.1"/>
    </source>
</evidence>
<name>A0A812SRG2_9DINO</name>
<feature type="domain" description="Protein NO VEIN C-terminal" evidence="2">
    <location>
        <begin position="750"/>
        <end position="792"/>
    </location>
</feature>
<protein>
    <submittedName>
        <fullName evidence="3">Slc35f5 protein</fullName>
    </submittedName>
</protein>
<comment type="caution">
    <text evidence="3">The sequence shown here is derived from an EMBL/GenBank/DDBJ whole genome shotgun (WGS) entry which is preliminary data.</text>
</comment>